<proteinExistence type="predicted"/>
<evidence type="ECO:0000313" key="2">
    <source>
        <dbReference type="EMBL" id="PSB01329.1"/>
    </source>
</evidence>
<dbReference type="AlphaFoldDB" id="A0A2T1BZ83"/>
<dbReference type="PANTHER" id="PTHR34107">
    <property type="entry name" value="SLL0198 PROTEIN-RELATED"/>
    <property type="match status" value="1"/>
</dbReference>
<comment type="caution">
    <text evidence="2">The sequence shown here is derived from an EMBL/GenBank/DDBJ whole genome shotgun (WGS) entry which is preliminary data.</text>
</comment>
<evidence type="ECO:0000259" key="1">
    <source>
        <dbReference type="Pfam" id="PF05685"/>
    </source>
</evidence>
<dbReference type="Gene3D" id="3.90.1570.10">
    <property type="entry name" value="tt1808, chain A"/>
    <property type="match status" value="1"/>
</dbReference>
<dbReference type="Proteomes" id="UP000238762">
    <property type="component" value="Unassembled WGS sequence"/>
</dbReference>
<protein>
    <recommendedName>
        <fullName evidence="1">Putative restriction endonuclease domain-containing protein</fullName>
    </recommendedName>
</protein>
<dbReference type="EMBL" id="PVWJ01000114">
    <property type="protein sequence ID" value="PSB01329.1"/>
    <property type="molecule type" value="Genomic_DNA"/>
</dbReference>
<dbReference type="InterPro" id="IPR012296">
    <property type="entry name" value="Nuclease_put_TT1808"/>
</dbReference>
<accession>A0A2T1BZ83</accession>
<organism evidence="2 3">
    <name type="scientific">Merismopedia glauca CCAP 1448/3</name>
    <dbReference type="NCBI Taxonomy" id="1296344"/>
    <lineage>
        <taxon>Bacteria</taxon>
        <taxon>Bacillati</taxon>
        <taxon>Cyanobacteriota</taxon>
        <taxon>Cyanophyceae</taxon>
        <taxon>Synechococcales</taxon>
        <taxon>Merismopediaceae</taxon>
        <taxon>Merismopedia</taxon>
    </lineage>
</organism>
<dbReference type="InterPro" id="IPR011335">
    <property type="entry name" value="Restrct_endonuc-II-like"/>
</dbReference>
<reference evidence="2 3" key="2">
    <citation type="submission" date="2018-03" db="EMBL/GenBank/DDBJ databases">
        <title>The ancient ancestry and fast evolution of plastids.</title>
        <authorList>
            <person name="Moore K.R."/>
            <person name="Magnabosco C."/>
            <person name="Momper L."/>
            <person name="Gold D.A."/>
            <person name="Bosak T."/>
            <person name="Fournier G.P."/>
        </authorList>
    </citation>
    <scope>NUCLEOTIDE SEQUENCE [LARGE SCALE GENOMIC DNA]</scope>
    <source>
        <strain evidence="2 3">CCAP 1448/3</strain>
    </source>
</reference>
<keyword evidence="3" id="KW-1185">Reference proteome</keyword>
<dbReference type="PANTHER" id="PTHR34107:SF8">
    <property type="entry name" value="UNIDENTIFIED OPEN READING FRAME"/>
    <property type="match status" value="1"/>
</dbReference>
<evidence type="ECO:0000313" key="3">
    <source>
        <dbReference type="Proteomes" id="UP000238762"/>
    </source>
</evidence>
<sequence length="73" mass="8495">MKRNSDSTKNMLLCLKHGTQMGWLIDPDEQTVFVYRSKQETEVFDEPDEVLPIPPFASELHLSVKDLFGWLLE</sequence>
<dbReference type="OrthoDB" id="517930at2"/>
<gene>
    <name evidence="2" type="ORF">C7B64_18875</name>
</gene>
<feature type="domain" description="Putative restriction endonuclease" evidence="1">
    <location>
        <begin position="6"/>
        <end position="64"/>
    </location>
</feature>
<dbReference type="InterPro" id="IPR008538">
    <property type="entry name" value="Uma2"/>
</dbReference>
<reference evidence="2 3" key="1">
    <citation type="submission" date="2018-02" db="EMBL/GenBank/DDBJ databases">
        <authorList>
            <person name="Cohen D.B."/>
            <person name="Kent A.D."/>
        </authorList>
    </citation>
    <scope>NUCLEOTIDE SEQUENCE [LARGE SCALE GENOMIC DNA]</scope>
    <source>
        <strain evidence="2 3">CCAP 1448/3</strain>
    </source>
</reference>
<dbReference type="Pfam" id="PF05685">
    <property type="entry name" value="Uma2"/>
    <property type="match status" value="1"/>
</dbReference>
<dbReference type="CDD" id="cd06260">
    <property type="entry name" value="DUF820-like"/>
    <property type="match status" value="1"/>
</dbReference>
<dbReference type="SUPFAM" id="SSF52980">
    <property type="entry name" value="Restriction endonuclease-like"/>
    <property type="match status" value="1"/>
</dbReference>
<name>A0A2T1BZ83_9CYAN</name>